<dbReference type="InterPro" id="IPR009721">
    <property type="entry name" value="O-acyltransferase_WSD1_C"/>
</dbReference>
<comment type="similarity">
    <text evidence="8">In the N-terminal section; belongs to the long-chain O-acyltransferase family.</text>
</comment>
<gene>
    <name evidence="14" type="ORF">ACJIZ3_005825</name>
</gene>
<comment type="caution">
    <text evidence="14">The sequence shown here is derived from an EMBL/GenBank/DDBJ whole genome shotgun (WGS) entry which is preliminary data.</text>
</comment>
<evidence type="ECO:0000256" key="7">
    <source>
        <dbReference type="ARBA" id="ARBA00023315"/>
    </source>
</evidence>
<evidence type="ECO:0000259" key="13">
    <source>
        <dbReference type="Pfam" id="PF06974"/>
    </source>
</evidence>
<evidence type="ECO:0000256" key="1">
    <source>
        <dbReference type="ARBA" id="ARBA00004162"/>
    </source>
</evidence>
<evidence type="ECO:0000256" key="9">
    <source>
        <dbReference type="ARBA" id="ARBA00047604"/>
    </source>
</evidence>
<dbReference type="Proteomes" id="UP001634393">
    <property type="component" value="Unassembled WGS sequence"/>
</dbReference>
<evidence type="ECO:0000256" key="10">
    <source>
        <dbReference type="ARBA" id="ARBA00048109"/>
    </source>
</evidence>
<comment type="catalytic activity">
    <reaction evidence="9">
        <text>a long chain fatty alcohol + a fatty acyl-CoA = a long-chain alcohol wax ester + CoA</text>
        <dbReference type="Rhea" id="RHEA:38443"/>
        <dbReference type="ChEBI" id="CHEBI:17135"/>
        <dbReference type="ChEBI" id="CHEBI:57287"/>
        <dbReference type="ChEBI" id="CHEBI:77636"/>
        <dbReference type="ChEBI" id="CHEBI:235323"/>
        <dbReference type="EC" id="2.3.1.75"/>
    </reaction>
</comment>
<evidence type="ECO:0000256" key="2">
    <source>
        <dbReference type="ARBA" id="ARBA00004586"/>
    </source>
</evidence>
<name>A0ABD3S5Z5_9LAMI</name>
<dbReference type="SUPFAM" id="SSF52777">
    <property type="entry name" value="CoA-dependent acyltransferases"/>
    <property type="match status" value="1"/>
</dbReference>
<dbReference type="GO" id="GO:0005789">
    <property type="term" value="C:endoplasmic reticulum membrane"/>
    <property type="evidence" value="ECO:0007669"/>
    <property type="project" value="UniProtKB-SubCell"/>
</dbReference>
<accession>A0ABD3S5Z5</accession>
<dbReference type="InterPro" id="IPR023213">
    <property type="entry name" value="CAT-like_dom_sf"/>
</dbReference>
<evidence type="ECO:0000256" key="5">
    <source>
        <dbReference type="ARBA" id="ARBA00022679"/>
    </source>
</evidence>
<feature type="transmembrane region" description="Helical" evidence="11">
    <location>
        <begin position="200"/>
        <end position="224"/>
    </location>
</feature>
<dbReference type="GO" id="GO:0005886">
    <property type="term" value="C:plasma membrane"/>
    <property type="evidence" value="ECO:0007669"/>
    <property type="project" value="UniProtKB-SubCell"/>
</dbReference>
<reference evidence="14 15" key="1">
    <citation type="submission" date="2024-12" db="EMBL/GenBank/DDBJ databases">
        <title>The unique morphological basis and parallel evolutionary history of personate flowers in Penstemon.</title>
        <authorList>
            <person name="Depatie T.H."/>
            <person name="Wessinger C.A."/>
        </authorList>
    </citation>
    <scope>NUCLEOTIDE SEQUENCE [LARGE SCALE GENOMIC DNA]</scope>
    <source>
        <strain evidence="14">WTNN_2</strain>
        <tissue evidence="14">Leaf</tissue>
    </source>
</reference>
<comment type="pathway">
    <text evidence="4">Lipid metabolism.</text>
</comment>
<organism evidence="14 15">
    <name type="scientific">Penstemon smallii</name>
    <dbReference type="NCBI Taxonomy" id="265156"/>
    <lineage>
        <taxon>Eukaryota</taxon>
        <taxon>Viridiplantae</taxon>
        <taxon>Streptophyta</taxon>
        <taxon>Embryophyta</taxon>
        <taxon>Tracheophyta</taxon>
        <taxon>Spermatophyta</taxon>
        <taxon>Magnoliopsida</taxon>
        <taxon>eudicotyledons</taxon>
        <taxon>Gunneridae</taxon>
        <taxon>Pentapetalae</taxon>
        <taxon>asterids</taxon>
        <taxon>lamiids</taxon>
        <taxon>Lamiales</taxon>
        <taxon>Plantaginaceae</taxon>
        <taxon>Cheloneae</taxon>
        <taxon>Penstemon</taxon>
    </lineage>
</organism>
<dbReference type="InterPro" id="IPR004255">
    <property type="entry name" value="O-acyltransferase_WSD1_N"/>
</dbReference>
<keyword evidence="5" id="KW-0808">Transferase</keyword>
<evidence type="ECO:0000313" key="15">
    <source>
        <dbReference type="Proteomes" id="UP001634393"/>
    </source>
</evidence>
<proteinExistence type="inferred from homology"/>
<evidence type="ECO:0000256" key="4">
    <source>
        <dbReference type="ARBA" id="ARBA00005189"/>
    </source>
</evidence>
<dbReference type="InterPro" id="IPR045034">
    <property type="entry name" value="O-acyltransferase_WSD1-like"/>
</dbReference>
<keyword evidence="11" id="KW-1133">Transmembrane helix</keyword>
<dbReference type="Pfam" id="PF03007">
    <property type="entry name" value="WS_DGAT_cat"/>
    <property type="match status" value="1"/>
</dbReference>
<evidence type="ECO:0000259" key="12">
    <source>
        <dbReference type="Pfam" id="PF03007"/>
    </source>
</evidence>
<comment type="pathway">
    <text evidence="3">Glycerolipid metabolism; triacylglycerol biosynthesis.</text>
</comment>
<dbReference type="AlphaFoldDB" id="A0ABD3S5Z5"/>
<keyword evidence="11" id="KW-0472">Membrane</keyword>
<feature type="domain" description="O-acyltransferase WSD1 C-terminal" evidence="13">
    <location>
        <begin position="338"/>
        <end position="482"/>
    </location>
</feature>
<evidence type="ECO:0000313" key="14">
    <source>
        <dbReference type="EMBL" id="KAL3819920.1"/>
    </source>
</evidence>
<sequence>MKKKKKKKRMKISLEEEPASPSARLMQAPGFNLYILAIMGFTKTIDANAFKKGLEQTLLKHPRFSSVLVVKDKKHNMSWKKTKVDIDNHVFYPELDSKIESSDEFIEDYTSCLSTSSMDMTKPLWEVHLLDVQTSDANSIAIFKFHHSIGDGVSLISILMACSKKTSDPQSLPSIPIKKQEILRDGVSLGKSMKKIFFSIWLNIIIIFNTLIDIALFIVTIIFMKDTNTSIRGPQGVELSPKRFVHRVVSLDDIKLVKTAMNVSINDVVLGVTQAGISHYLNNRYIEELKEKGVGIVKNINYLPKRNYLRAALVFNLRPTATIQDLAEMMETESKGMWGNLFGIGLLPFTIKLHNDPLTYIREAKAAMDRKKRSLEPKCVFVVMKLLINLFGIKFTAAITRSVFYNTTLTFSNVVGPKEEITLFGHPMCYLAPSAYGTPHALTIHCQSYANKLIFILAVDENVIPNPHQLCDDLENSLKNIKNIVMEKRLADQSQFC</sequence>
<keyword evidence="6" id="KW-0256">Endoplasmic reticulum</keyword>
<dbReference type="Gene3D" id="3.30.559.10">
    <property type="entry name" value="Chloramphenicol acetyltransferase-like domain"/>
    <property type="match status" value="1"/>
</dbReference>
<dbReference type="EMBL" id="JBJXBP010000007">
    <property type="protein sequence ID" value="KAL3819920.1"/>
    <property type="molecule type" value="Genomic_DNA"/>
</dbReference>
<keyword evidence="15" id="KW-1185">Reference proteome</keyword>
<comment type="catalytic activity">
    <reaction evidence="10">
        <text>an acyl-CoA + a 1,2-diacyl-sn-glycerol = a triacyl-sn-glycerol + CoA</text>
        <dbReference type="Rhea" id="RHEA:10868"/>
        <dbReference type="ChEBI" id="CHEBI:17815"/>
        <dbReference type="ChEBI" id="CHEBI:57287"/>
        <dbReference type="ChEBI" id="CHEBI:58342"/>
        <dbReference type="ChEBI" id="CHEBI:64615"/>
        <dbReference type="EC" id="2.3.1.20"/>
    </reaction>
</comment>
<evidence type="ECO:0008006" key="16">
    <source>
        <dbReference type="Google" id="ProtNLM"/>
    </source>
</evidence>
<dbReference type="GO" id="GO:0047196">
    <property type="term" value="F:long-chain-alcohol O-fatty-acyltransferase activity"/>
    <property type="evidence" value="ECO:0007669"/>
    <property type="project" value="UniProtKB-EC"/>
</dbReference>
<keyword evidence="7" id="KW-0012">Acyltransferase</keyword>
<dbReference type="PANTHER" id="PTHR31650:SF1">
    <property type="entry name" value="WAX ESTER SYNTHASE_DIACYLGLYCEROL ACYLTRANSFERASE 4-RELATED"/>
    <property type="match status" value="1"/>
</dbReference>
<feature type="domain" description="O-acyltransferase WSD1-like N-terminal" evidence="12">
    <location>
        <begin position="42"/>
        <end position="269"/>
    </location>
</feature>
<evidence type="ECO:0000256" key="8">
    <source>
        <dbReference type="ARBA" id="ARBA00024360"/>
    </source>
</evidence>
<dbReference type="GO" id="GO:0004144">
    <property type="term" value="F:diacylglycerol O-acyltransferase activity"/>
    <property type="evidence" value="ECO:0007669"/>
    <property type="project" value="UniProtKB-EC"/>
</dbReference>
<dbReference type="Pfam" id="PF06974">
    <property type="entry name" value="WS_DGAT_C"/>
    <property type="match status" value="1"/>
</dbReference>
<evidence type="ECO:0000256" key="6">
    <source>
        <dbReference type="ARBA" id="ARBA00022824"/>
    </source>
</evidence>
<keyword evidence="11" id="KW-0812">Transmembrane</keyword>
<evidence type="ECO:0000256" key="3">
    <source>
        <dbReference type="ARBA" id="ARBA00004771"/>
    </source>
</evidence>
<protein>
    <recommendedName>
        <fullName evidence="16">Diacylglycerol O-acyltransferase</fullName>
    </recommendedName>
</protein>
<dbReference type="PANTHER" id="PTHR31650">
    <property type="entry name" value="O-ACYLTRANSFERASE (WSD1-LIKE) FAMILY PROTEIN"/>
    <property type="match status" value="1"/>
</dbReference>
<comment type="subcellular location">
    <subcellularLocation>
        <location evidence="1">Cell membrane</location>
        <topology evidence="1">Single-pass membrane protein</topology>
    </subcellularLocation>
    <subcellularLocation>
        <location evidence="2">Endoplasmic reticulum membrane</location>
    </subcellularLocation>
</comment>
<evidence type="ECO:0000256" key="11">
    <source>
        <dbReference type="SAM" id="Phobius"/>
    </source>
</evidence>